<gene>
    <name evidence="2" type="ORF">ERS852408_00814</name>
    <name evidence="3" type="ORF">GT565_00785</name>
</gene>
<evidence type="ECO:0000313" key="5">
    <source>
        <dbReference type="Proteomes" id="UP000446719"/>
    </source>
</evidence>
<accession>A0A173Z9V2</accession>
<dbReference type="EMBL" id="WWSB01000001">
    <property type="protein sequence ID" value="MZK16677.1"/>
    <property type="molecule type" value="Genomic_DNA"/>
</dbReference>
<dbReference type="CDD" id="cd00093">
    <property type="entry name" value="HTH_XRE"/>
    <property type="match status" value="1"/>
</dbReference>
<dbReference type="Pfam" id="PF13443">
    <property type="entry name" value="HTH_26"/>
    <property type="match status" value="1"/>
</dbReference>
<sequence>MSFTDKLDALMAEKGINKSVLSKESGIPYTTIAGFYTKGTDNVKLSTLKKLSSYLGCTIDYLADDEHDEPTTLAAHFDGEEYTESELDEIRQFAEFVKNKRAK</sequence>
<proteinExistence type="predicted"/>
<dbReference type="GO" id="GO:0003677">
    <property type="term" value="F:DNA binding"/>
    <property type="evidence" value="ECO:0007669"/>
    <property type="project" value="InterPro"/>
</dbReference>
<organism evidence="2 4">
    <name type="scientific">Dorea longicatena</name>
    <dbReference type="NCBI Taxonomy" id="88431"/>
    <lineage>
        <taxon>Bacteria</taxon>
        <taxon>Bacillati</taxon>
        <taxon>Bacillota</taxon>
        <taxon>Clostridia</taxon>
        <taxon>Lachnospirales</taxon>
        <taxon>Lachnospiraceae</taxon>
        <taxon>Dorea</taxon>
    </lineage>
</organism>
<dbReference type="Proteomes" id="UP000446719">
    <property type="component" value="Unassembled WGS sequence"/>
</dbReference>
<evidence type="ECO:0000259" key="1">
    <source>
        <dbReference type="PROSITE" id="PS50943"/>
    </source>
</evidence>
<dbReference type="InterPro" id="IPR001387">
    <property type="entry name" value="Cro/C1-type_HTH"/>
</dbReference>
<dbReference type="SUPFAM" id="SSF47413">
    <property type="entry name" value="lambda repressor-like DNA-binding domains"/>
    <property type="match status" value="1"/>
</dbReference>
<feature type="domain" description="HTH cro/C1-type" evidence="1">
    <location>
        <begin position="7"/>
        <end position="62"/>
    </location>
</feature>
<dbReference type="SMART" id="SM00530">
    <property type="entry name" value="HTH_XRE"/>
    <property type="match status" value="1"/>
</dbReference>
<reference evidence="3 5" key="2">
    <citation type="journal article" date="2019" name="Nat. Med.">
        <title>A library of human gut bacterial isolates paired with longitudinal multiomics data enables mechanistic microbiome research.</title>
        <authorList>
            <person name="Poyet M."/>
            <person name="Groussin M."/>
            <person name="Gibbons S.M."/>
            <person name="Avila-Pacheco J."/>
            <person name="Jiang X."/>
            <person name="Kearney S.M."/>
            <person name="Perrotta A.R."/>
            <person name="Berdy B."/>
            <person name="Zhao S."/>
            <person name="Lieberman T.D."/>
            <person name="Swanson P.K."/>
            <person name="Smith M."/>
            <person name="Roesemann S."/>
            <person name="Alexander J.E."/>
            <person name="Rich S.A."/>
            <person name="Livny J."/>
            <person name="Vlamakis H."/>
            <person name="Clish C."/>
            <person name="Bullock K."/>
            <person name="Deik A."/>
            <person name="Scott J."/>
            <person name="Pierce K.A."/>
            <person name="Xavier R.J."/>
            <person name="Alm E.J."/>
        </authorList>
    </citation>
    <scope>NUCLEOTIDE SEQUENCE [LARGE SCALE GENOMIC DNA]</scope>
    <source>
        <strain evidence="3 5">BIOML-A7</strain>
    </source>
</reference>
<dbReference type="PROSITE" id="PS50943">
    <property type="entry name" value="HTH_CROC1"/>
    <property type="match status" value="1"/>
</dbReference>
<dbReference type="EMBL" id="CYYM01000003">
    <property type="protein sequence ID" value="CUN72573.1"/>
    <property type="molecule type" value="Genomic_DNA"/>
</dbReference>
<evidence type="ECO:0000313" key="4">
    <source>
        <dbReference type="Proteomes" id="UP000095380"/>
    </source>
</evidence>
<evidence type="ECO:0000313" key="3">
    <source>
        <dbReference type="EMBL" id="MZK16677.1"/>
    </source>
</evidence>
<dbReference type="Proteomes" id="UP000095380">
    <property type="component" value="Unassembled WGS sequence"/>
</dbReference>
<dbReference type="RefSeq" id="WP_055193994.1">
    <property type="nucleotide sequence ID" value="NZ_CYYM01000003.1"/>
</dbReference>
<evidence type="ECO:0000313" key="2">
    <source>
        <dbReference type="EMBL" id="CUN72573.1"/>
    </source>
</evidence>
<protein>
    <submittedName>
        <fullName evidence="3">Helix-turn-helix domain-containing protein</fullName>
    </submittedName>
    <submittedName>
        <fullName evidence="2">Predicted transcriptional regulator</fullName>
    </submittedName>
</protein>
<reference evidence="2 4" key="1">
    <citation type="submission" date="2015-09" db="EMBL/GenBank/DDBJ databases">
        <authorList>
            <consortium name="Pathogen Informatics"/>
        </authorList>
    </citation>
    <scope>NUCLEOTIDE SEQUENCE [LARGE SCALE GENOMIC DNA]</scope>
    <source>
        <strain evidence="2 4">2789STDY5608851</strain>
    </source>
</reference>
<dbReference type="InterPro" id="IPR010982">
    <property type="entry name" value="Lambda_DNA-bd_dom_sf"/>
</dbReference>
<name>A0A173Z9V2_9FIRM</name>
<dbReference type="AlphaFoldDB" id="A0A173Z9V2"/>
<dbReference type="Gene3D" id="1.10.260.40">
    <property type="entry name" value="lambda repressor-like DNA-binding domains"/>
    <property type="match status" value="1"/>
</dbReference>